<proteinExistence type="predicted"/>
<sequence>MSAAVASTAHRWRSGLTSFDRRRAARSMVVFGLSFGAVTAVGGIHHGIFAAMGCYVDAYGAREPYPRRGPLLVLLSASFLVAFVAGSAAAGDVWAMVGVLTVVAVAATLLVRTLRVSGPGSYFVILVASLAAFLPPVTPADTAVRAGCLALGAVLSCAATMSGWLSRPYEPEERAVSAAFRSVARFAEAQREHDAGQRSGAGTGSGSGNGNGAGGTARDARGALLAAGQSAYVAAHGAWVALDNARKGRGAGTAPEPAPRRLALYALMTRLEALLDTVQNATERGGAPVSPDRVAWLRTAATDIAAGRVPGPSPDGHRTWREPMRAARALWPAPLPPRETLRTELSRPLSRSSPDLPVALRIGLAVAVGTVLGSVLPLLHPAWVAVGAAAALQGGPGRQPAQRARVRFLGTLTGVGVTALAFHSYQPGTWVTVTVVTAAHAVSRGAPPGALFVRTMLSTPVALLLVATVVPDGLGRLAAFRLLDLTLGLVLGLAATLVLAGVPGRRVCAAVASAVQATGTAVRERLRTGEVRPGCEGTAWQRTAELWDMNAAVPAEEVRTTGTADRLWPAVLAVRRLLSWTVLAGPAPPAPDEAVRVGRHLDALARAAAAGLPGSSAVREALPGPPPVTPPAPAHAAELHRRLVALADALVRPDPTPESREGTGGQGEGGRS</sequence>
<keyword evidence="4 6" id="KW-0472">Membrane</keyword>
<evidence type="ECO:0000256" key="2">
    <source>
        <dbReference type="ARBA" id="ARBA00022692"/>
    </source>
</evidence>
<keyword evidence="3 6" id="KW-1133">Transmembrane helix</keyword>
<feature type="compositionally biased region" description="Gly residues" evidence="5">
    <location>
        <begin position="662"/>
        <end position="672"/>
    </location>
</feature>
<dbReference type="Pfam" id="PF13515">
    <property type="entry name" value="FUSC_2"/>
    <property type="match status" value="1"/>
</dbReference>
<accession>A0ABV9WVU9</accession>
<keyword evidence="9" id="KW-1185">Reference proteome</keyword>
<feature type="region of interest" description="Disordered" evidence="5">
    <location>
        <begin position="191"/>
        <end position="216"/>
    </location>
</feature>
<dbReference type="InterPro" id="IPR049453">
    <property type="entry name" value="Memb_transporter_dom"/>
</dbReference>
<evidence type="ECO:0000256" key="5">
    <source>
        <dbReference type="SAM" id="MobiDB-lite"/>
    </source>
</evidence>
<feature type="compositionally biased region" description="Gly residues" evidence="5">
    <location>
        <begin position="199"/>
        <end position="215"/>
    </location>
</feature>
<feature type="transmembrane region" description="Helical" evidence="6">
    <location>
        <begin position="451"/>
        <end position="470"/>
    </location>
</feature>
<feature type="transmembrane region" description="Helical" evidence="6">
    <location>
        <begin position="68"/>
        <end position="87"/>
    </location>
</feature>
<evidence type="ECO:0000256" key="6">
    <source>
        <dbReference type="SAM" id="Phobius"/>
    </source>
</evidence>
<protein>
    <submittedName>
        <fullName evidence="8">FUSC family protein</fullName>
    </submittedName>
</protein>
<keyword evidence="2 6" id="KW-0812">Transmembrane</keyword>
<evidence type="ECO:0000256" key="4">
    <source>
        <dbReference type="ARBA" id="ARBA00023136"/>
    </source>
</evidence>
<feature type="transmembrane region" description="Helical" evidence="6">
    <location>
        <begin position="93"/>
        <end position="111"/>
    </location>
</feature>
<feature type="transmembrane region" description="Helical" evidence="6">
    <location>
        <begin position="120"/>
        <end position="137"/>
    </location>
</feature>
<organism evidence="8 9">
    <name type="scientific">Streptomyces lienomycini</name>
    <dbReference type="NCBI Taxonomy" id="284035"/>
    <lineage>
        <taxon>Bacteria</taxon>
        <taxon>Bacillati</taxon>
        <taxon>Actinomycetota</taxon>
        <taxon>Actinomycetes</taxon>
        <taxon>Kitasatosporales</taxon>
        <taxon>Streptomycetaceae</taxon>
        <taxon>Streptomyces</taxon>
    </lineage>
</organism>
<evidence type="ECO:0000256" key="1">
    <source>
        <dbReference type="ARBA" id="ARBA00004141"/>
    </source>
</evidence>
<gene>
    <name evidence="8" type="ORF">ACFPRC_21405</name>
</gene>
<feature type="transmembrane region" description="Helical" evidence="6">
    <location>
        <begin position="482"/>
        <end position="502"/>
    </location>
</feature>
<feature type="transmembrane region" description="Helical" evidence="6">
    <location>
        <begin position="28"/>
        <end position="56"/>
    </location>
</feature>
<evidence type="ECO:0000256" key="3">
    <source>
        <dbReference type="ARBA" id="ARBA00022989"/>
    </source>
</evidence>
<evidence type="ECO:0000313" key="8">
    <source>
        <dbReference type="EMBL" id="MFC5017415.1"/>
    </source>
</evidence>
<evidence type="ECO:0000259" key="7">
    <source>
        <dbReference type="Pfam" id="PF13515"/>
    </source>
</evidence>
<dbReference type="Proteomes" id="UP001595855">
    <property type="component" value="Unassembled WGS sequence"/>
</dbReference>
<feature type="region of interest" description="Disordered" evidence="5">
    <location>
        <begin position="649"/>
        <end position="672"/>
    </location>
</feature>
<feature type="domain" description="Integral membrane bound transporter" evidence="7">
    <location>
        <begin position="370"/>
        <end position="494"/>
    </location>
</feature>
<evidence type="ECO:0000313" key="9">
    <source>
        <dbReference type="Proteomes" id="UP001595855"/>
    </source>
</evidence>
<comment type="subcellular location">
    <subcellularLocation>
        <location evidence="1">Membrane</location>
        <topology evidence="1">Multi-pass membrane protein</topology>
    </subcellularLocation>
</comment>
<name>A0ABV9WVU9_9ACTN</name>
<reference evidence="9" key="1">
    <citation type="journal article" date="2019" name="Int. J. Syst. Evol. Microbiol.">
        <title>The Global Catalogue of Microorganisms (GCM) 10K type strain sequencing project: providing services to taxonomists for standard genome sequencing and annotation.</title>
        <authorList>
            <consortium name="The Broad Institute Genomics Platform"/>
            <consortium name="The Broad Institute Genome Sequencing Center for Infectious Disease"/>
            <person name="Wu L."/>
            <person name="Ma J."/>
        </authorList>
    </citation>
    <scope>NUCLEOTIDE SEQUENCE [LARGE SCALE GENOMIC DNA]</scope>
    <source>
        <strain evidence="9">CGMCC 4.1542</strain>
    </source>
</reference>
<dbReference type="EMBL" id="JBHSJO010000001">
    <property type="protein sequence ID" value="MFC5017415.1"/>
    <property type="molecule type" value="Genomic_DNA"/>
</dbReference>
<comment type="caution">
    <text evidence="8">The sequence shown here is derived from an EMBL/GenBank/DDBJ whole genome shotgun (WGS) entry which is preliminary data.</text>
</comment>
<feature type="transmembrane region" description="Helical" evidence="6">
    <location>
        <begin position="143"/>
        <end position="165"/>
    </location>
</feature>
<dbReference type="RefSeq" id="WP_271416332.1">
    <property type="nucleotide sequence ID" value="NZ_BAAATN010000009.1"/>
</dbReference>